<feature type="non-terminal residue" evidence="1">
    <location>
        <position position="1"/>
    </location>
</feature>
<evidence type="ECO:0000313" key="2">
    <source>
        <dbReference type="Proteomes" id="UP000800036"/>
    </source>
</evidence>
<sequence>DIMDLTNQELARYEAWYRTYSRTEARWLQKEKALREFTQEISRTITARHIYLIADCTSAHE</sequence>
<proteinExistence type="predicted"/>
<accession>A0A6A5V5V6</accession>
<dbReference type="EMBL" id="ML976686">
    <property type="protein sequence ID" value="KAF1972505.1"/>
    <property type="molecule type" value="Genomic_DNA"/>
</dbReference>
<protein>
    <submittedName>
        <fullName evidence="1">Uncharacterized protein</fullName>
    </submittedName>
</protein>
<dbReference type="AlphaFoldDB" id="A0A6A5V5V6"/>
<dbReference type="OrthoDB" id="3774940at2759"/>
<dbReference type="Proteomes" id="UP000800036">
    <property type="component" value="Unassembled WGS sequence"/>
</dbReference>
<reference evidence="1" key="1">
    <citation type="journal article" date="2020" name="Stud. Mycol.">
        <title>101 Dothideomycetes genomes: a test case for predicting lifestyles and emergence of pathogens.</title>
        <authorList>
            <person name="Haridas S."/>
            <person name="Albert R."/>
            <person name="Binder M."/>
            <person name="Bloem J."/>
            <person name="Labutti K."/>
            <person name="Salamov A."/>
            <person name="Andreopoulos B."/>
            <person name="Baker S."/>
            <person name="Barry K."/>
            <person name="Bills G."/>
            <person name="Bluhm B."/>
            <person name="Cannon C."/>
            <person name="Castanera R."/>
            <person name="Culley D."/>
            <person name="Daum C."/>
            <person name="Ezra D."/>
            <person name="Gonzalez J."/>
            <person name="Henrissat B."/>
            <person name="Kuo A."/>
            <person name="Liang C."/>
            <person name="Lipzen A."/>
            <person name="Lutzoni F."/>
            <person name="Magnuson J."/>
            <person name="Mondo S."/>
            <person name="Nolan M."/>
            <person name="Ohm R."/>
            <person name="Pangilinan J."/>
            <person name="Park H.-J."/>
            <person name="Ramirez L."/>
            <person name="Alfaro M."/>
            <person name="Sun H."/>
            <person name="Tritt A."/>
            <person name="Yoshinaga Y."/>
            <person name="Zwiers L.-H."/>
            <person name="Turgeon B."/>
            <person name="Goodwin S."/>
            <person name="Spatafora J."/>
            <person name="Crous P."/>
            <person name="Grigoriev I."/>
        </authorList>
    </citation>
    <scope>NUCLEOTIDE SEQUENCE</scope>
    <source>
        <strain evidence="1">CBS 107.79</strain>
    </source>
</reference>
<organism evidence="1 2">
    <name type="scientific">Bimuria novae-zelandiae CBS 107.79</name>
    <dbReference type="NCBI Taxonomy" id="1447943"/>
    <lineage>
        <taxon>Eukaryota</taxon>
        <taxon>Fungi</taxon>
        <taxon>Dikarya</taxon>
        <taxon>Ascomycota</taxon>
        <taxon>Pezizomycotina</taxon>
        <taxon>Dothideomycetes</taxon>
        <taxon>Pleosporomycetidae</taxon>
        <taxon>Pleosporales</taxon>
        <taxon>Massarineae</taxon>
        <taxon>Didymosphaeriaceae</taxon>
        <taxon>Bimuria</taxon>
    </lineage>
</organism>
<keyword evidence="2" id="KW-1185">Reference proteome</keyword>
<evidence type="ECO:0000313" key="1">
    <source>
        <dbReference type="EMBL" id="KAF1972505.1"/>
    </source>
</evidence>
<gene>
    <name evidence="1" type="ORF">BU23DRAFT_467885</name>
</gene>
<name>A0A6A5V5V6_9PLEO</name>